<evidence type="ECO:0000313" key="2">
    <source>
        <dbReference type="Proteomes" id="UP000462760"/>
    </source>
</evidence>
<dbReference type="EMBL" id="VULR01000002">
    <property type="protein sequence ID" value="MSS42467.1"/>
    <property type="molecule type" value="Genomic_DNA"/>
</dbReference>
<name>A0A844FEP3_9FIRM</name>
<proteinExistence type="predicted"/>
<protein>
    <submittedName>
        <fullName evidence="1">Uncharacterized protein</fullName>
    </submittedName>
</protein>
<dbReference type="RefSeq" id="WP_154482252.1">
    <property type="nucleotide sequence ID" value="NZ_VULR01000002.1"/>
</dbReference>
<comment type="caution">
    <text evidence="1">The sequence shown here is derived from an EMBL/GenBank/DDBJ whole genome shotgun (WGS) entry which is preliminary data.</text>
</comment>
<dbReference type="Proteomes" id="UP000462760">
    <property type="component" value="Unassembled WGS sequence"/>
</dbReference>
<gene>
    <name evidence="1" type="ORF">FYJ27_01775</name>
</gene>
<dbReference type="AlphaFoldDB" id="A0A844FEP3"/>
<organism evidence="1 2">
    <name type="scientific">Anaerosalibacter bizertensis</name>
    <dbReference type="NCBI Taxonomy" id="932217"/>
    <lineage>
        <taxon>Bacteria</taxon>
        <taxon>Bacillati</taxon>
        <taxon>Bacillota</taxon>
        <taxon>Tissierellia</taxon>
        <taxon>Tissierellales</taxon>
        <taxon>Sporanaerobacteraceae</taxon>
        <taxon>Anaerosalibacter</taxon>
    </lineage>
</organism>
<sequence length="96" mass="10846">MAGNDVRIEQKDFRTARVFIDGNEVKGVQNVNYSIGVDEMPIIKLEFIPETLNSDKEQDKGNVELNITIDGQKIAETVVEQINEELQKEGNKEVII</sequence>
<accession>A0A844FEP3</accession>
<reference evidence="1 2" key="1">
    <citation type="submission" date="2019-08" db="EMBL/GenBank/DDBJ databases">
        <title>In-depth cultivation of the pig gut microbiome towards novel bacterial diversity and tailored functional studies.</title>
        <authorList>
            <person name="Wylensek D."/>
            <person name="Hitch T.C.A."/>
            <person name="Clavel T."/>
        </authorList>
    </citation>
    <scope>NUCLEOTIDE SEQUENCE [LARGE SCALE GENOMIC DNA]</scope>
    <source>
        <strain evidence="1 2">Med78-601-WT-4W-RMD-3</strain>
    </source>
</reference>
<evidence type="ECO:0000313" key="1">
    <source>
        <dbReference type="EMBL" id="MSS42467.1"/>
    </source>
</evidence>